<comment type="caution">
    <text evidence="2">The sequence shown here is derived from an EMBL/GenBank/DDBJ whole genome shotgun (WGS) entry which is preliminary data.</text>
</comment>
<name>A0ABC8K9G3_ERUVS</name>
<dbReference type="EMBL" id="CAKOAT010208933">
    <property type="protein sequence ID" value="CAH8355564.1"/>
    <property type="molecule type" value="Genomic_DNA"/>
</dbReference>
<protein>
    <recommendedName>
        <fullName evidence="1">FKB95-like N-terminal Kelch domain-containing protein</fullName>
    </recommendedName>
</protein>
<proteinExistence type="predicted"/>
<reference evidence="2 3" key="1">
    <citation type="submission" date="2022-03" db="EMBL/GenBank/DDBJ databases">
        <authorList>
            <person name="Macdonald S."/>
            <person name="Ahmed S."/>
            <person name="Newling K."/>
        </authorList>
    </citation>
    <scope>NUCLEOTIDE SEQUENCE [LARGE SCALE GENOMIC DNA]</scope>
</reference>
<dbReference type="SUPFAM" id="SSF117281">
    <property type="entry name" value="Kelch motif"/>
    <property type="match status" value="1"/>
</dbReference>
<gene>
    <name evidence="2" type="ORF">ERUC_LOCUS21319</name>
</gene>
<accession>A0ABC8K9G3</accession>
<evidence type="ECO:0000313" key="3">
    <source>
        <dbReference type="Proteomes" id="UP001642260"/>
    </source>
</evidence>
<dbReference type="AlphaFoldDB" id="A0ABC8K9G3"/>
<dbReference type="Proteomes" id="UP001642260">
    <property type="component" value="Unassembled WGS sequence"/>
</dbReference>
<dbReference type="Pfam" id="PF25210">
    <property type="entry name" value="Kelch_FKB95"/>
    <property type="match status" value="1"/>
</dbReference>
<feature type="domain" description="FKB95-like N-terminal Kelch" evidence="1">
    <location>
        <begin position="2"/>
        <end position="122"/>
    </location>
</feature>
<dbReference type="InterPro" id="IPR057499">
    <property type="entry name" value="Kelch_FKB95"/>
</dbReference>
<keyword evidence="3" id="KW-1185">Reference proteome</keyword>
<dbReference type="InterPro" id="IPR015915">
    <property type="entry name" value="Kelch-typ_b-propeller"/>
</dbReference>
<organism evidence="2 3">
    <name type="scientific">Eruca vesicaria subsp. sativa</name>
    <name type="common">Garden rocket</name>
    <name type="synonym">Eruca sativa</name>
    <dbReference type="NCBI Taxonomy" id="29727"/>
    <lineage>
        <taxon>Eukaryota</taxon>
        <taxon>Viridiplantae</taxon>
        <taxon>Streptophyta</taxon>
        <taxon>Embryophyta</taxon>
        <taxon>Tracheophyta</taxon>
        <taxon>Spermatophyta</taxon>
        <taxon>Magnoliopsida</taxon>
        <taxon>eudicotyledons</taxon>
        <taxon>Gunneridae</taxon>
        <taxon>Pentapetalae</taxon>
        <taxon>rosids</taxon>
        <taxon>malvids</taxon>
        <taxon>Brassicales</taxon>
        <taxon>Brassicaceae</taxon>
        <taxon>Brassiceae</taxon>
        <taxon>Eruca</taxon>
    </lineage>
</organism>
<evidence type="ECO:0000259" key="1">
    <source>
        <dbReference type="Pfam" id="PF25210"/>
    </source>
</evidence>
<sequence length="124" mass="14469">MRSACLEGKFHVATNNNKVVCYKRKWDMANTEMSCFWFEDSYCVIENVLYSFEDGTSGWHDTEVNMWKVLEGGLPNLFVSVRFADYGGKMVVPWDQNKFYHVEKMMIWCAVFVLKRPKSGQVGE</sequence>
<evidence type="ECO:0000313" key="2">
    <source>
        <dbReference type="EMBL" id="CAH8355564.1"/>
    </source>
</evidence>